<feature type="transmembrane region" description="Helical" evidence="7">
    <location>
        <begin position="502"/>
        <end position="522"/>
    </location>
</feature>
<feature type="transmembrane region" description="Helical" evidence="7">
    <location>
        <begin position="112"/>
        <end position="130"/>
    </location>
</feature>
<dbReference type="RefSeq" id="WP_130262260.1">
    <property type="nucleotide sequence ID" value="NZ_CP035952.1"/>
</dbReference>
<dbReference type="InterPro" id="IPR006726">
    <property type="entry name" value="PHBA_efflux_AaeB/fusaric-R"/>
</dbReference>
<feature type="transmembrane region" description="Helical" evidence="7">
    <location>
        <begin position="14"/>
        <end position="34"/>
    </location>
</feature>
<feature type="transmembrane region" description="Helical" evidence="7">
    <location>
        <begin position="418"/>
        <end position="440"/>
    </location>
</feature>
<feature type="transmembrane region" description="Helical" evidence="7">
    <location>
        <begin position="367"/>
        <end position="388"/>
    </location>
</feature>
<keyword evidence="9" id="KW-1185">Reference proteome</keyword>
<dbReference type="AlphaFoldDB" id="A0A411MCM2"/>
<name>A0A411MCM2_9PSED</name>
<keyword evidence="6 7" id="KW-0472">Membrane</keyword>
<feature type="transmembrane region" description="Helical" evidence="7">
    <location>
        <begin position="142"/>
        <end position="162"/>
    </location>
</feature>
<gene>
    <name evidence="8" type="ORF">EXN22_02260</name>
</gene>
<dbReference type="GO" id="GO:0022857">
    <property type="term" value="F:transmembrane transporter activity"/>
    <property type="evidence" value="ECO:0007669"/>
    <property type="project" value="InterPro"/>
</dbReference>
<evidence type="ECO:0000256" key="5">
    <source>
        <dbReference type="ARBA" id="ARBA00022989"/>
    </source>
</evidence>
<comment type="subcellular location">
    <subcellularLocation>
        <location evidence="1">Cell membrane</location>
        <topology evidence="1">Multi-pass membrane protein</topology>
    </subcellularLocation>
</comment>
<evidence type="ECO:0000256" key="6">
    <source>
        <dbReference type="ARBA" id="ARBA00023136"/>
    </source>
</evidence>
<evidence type="ECO:0000256" key="2">
    <source>
        <dbReference type="ARBA" id="ARBA00022448"/>
    </source>
</evidence>
<keyword evidence="3" id="KW-1003">Cell membrane</keyword>
<feature type="transmembrane region" description="Helical" evidence="7">
    <location>
        <begin position="394"/>
        <end position="411"/>
    </location>
</feature>
<feature type="transmembrane region" description="Helical" evidence="7">
    <location>
        <begin position="61"/>
        <end position="81"/>
    </location>
</feature>
<keyword evidence="4 7" id="KW-0812">Transmembrane</keyword>
<dbReference type="PANTHER" id="PTHR30509">
    <property type="entry name" value="P-HYDROXYBENZOIC ACID EFFLUX PUMP SUBUNIT-RELATED"/>
    <property type="match status" value="1"/>
</dbReference>
<accession>A0A411MCM2</accession>
<keyword evidence="5 7" id="KW-1133">Transmembrane helix</keyword>
<dbReference type="Pfam" id="PF04632">
    <property type="entry name" value="FUSC"/>
    <property type="match status" value="1"/>
</dbReference>
<reference evidence="8 9" key="1">
    <citation type="submission" date="2019-02" db="EMBL/GenBank/DDBJ databases">
        <title>Complete genome sequence of Pseudomonas sp. SNU WT1 isolated from rainbow trout.</title>
        <authorList>
            <person name="Oh W.T."/>
            <person name="Park S.C."/>
        </authorList>
    </citation>
    <scope>NUCLEOTIDE SEQUENCE [LARGE SCALE GENOMIC DNA]</scope>
    <source>
        <strain evidence="8 9">SNU WT1</strain>
    </source>
</reference>
<protein>
    <submittedName>
        <fullName evidence="8">FUSC family protein</fullName>
    </submittedName>
</protein>
<keyword evidence="2" id="KW-0813">Transport</keyword>
<evidence type="ECO:0000256" key="1">
    <source>
        <dbReference type="ARBA" id="ARBA00004651"/>
    </source>
</evidence>
<dbReference type="KEGG" id="ptk:EXN22_02260"/>
<dbReference type="Proteomes" id="UP000291130">
    <property type="component" value="Chromosome"/>
</dbReference>
<evidence type="ECO:0000256" key="4">
    <source>
        <dbReference type="ARBA" id="ARBA00022692"/>
    </source>
</evidence>
<feature type="transmembrane region" description="Helical" evidence="7">
    <location>
        <begin position="87"/>
        <end position="105"/>
    </location>
</feature>
<evidence type="ECO:0000313" key="9">
    <source>
        <dbReference type="Proteomes" id="UP000291130"/>
    </source>
</evidence>
<dbReference type="EMBL" id="CP035952">
    <property type="protein sequence ID" value="QBF24561.1"/>
    <property type="molecule type" value="Genomic_DNA"/>
</dbReference>
<dbReference type="OrthoDB" id="9807111at2"/>
<dbReference type="PANTHER" id="PTHR30509:SF9">
    <property type="entry name" value="MULTIDRUG RESISTANCE PROTEIN MDTO"/>
    <property type="match status" value="1"/>
</dbReference>
<sequence length="696" mass="76511">MKGFFSSMPPARDWFYGVRTFAASMIALYIALLMQLPRPYWAMATVYIVSSPFVGPTSSKALYRAMGTLLGAAGAVFLVPLLVQTPVLLSVAVALWTGTLLFLSLHLRTANSYALMLAGYTLPMIALPVVDNPLEVFDIASSRAQEICLGIVCAAVVGAIFWPRRLTPVLVGATGNWFNEAIRYSDTFLAREASADKVGGLRASMVVTFNSLELMIGQLSHEGARPQTVKNARELRGRMIHLLPVIDALDDALLALEGRAPAQTELLQPLLAEARAWLQGTAQGPAPARWSALRARIEHLQPSAAALDERAALLLSNALYRLAEWVDLWQDCCSLQHAIRSEDLSPWRAVYRHWRLGRLTPFFDRGLMLYSVFSTVTAIIAATALWILLGWDDGGSAVILAAVACSFFAAMDDPAPQIYRFFFWTSLSVLFASLYLFLVLPNLHDFPMLVLAFAVPCICVGTLTVQPRFYLGTLLTIVNTASFISIQGAYDANFLTFINANLAGPVGLLFAFIWTVVVRPFGVELAAKRLTRFSWHDIVGMTQPATLAEHRHLGVQMLDRLMQQLPRLTQTGQDTGSALRDLRVGLNLLDLLAYMPRVGAQPRQLLERVVGEVGEHFQACLDARRRLHAPHELLQSMERARRALNLNDLADSAEARVHLLHALSGLRLALLPGVEVVLAPSDDQPQLPYGIDGAPL</sequence>
<proteinExistence type="predicted"/>
<dbReference type="GO" id="GO:0005886">
    <property type="term" value="C:plasma membrane"/>
    <property type="evidence" value="ECO:0007669"/>
    <property type="project" value="UniProtKB-SubCell"/>
</dbReference>
<evidence type="ECO:0000256" key="3">
    <source>
        <dbReference type="ARBA" id="ARBA00022475"/>
    </source>
</evidence>
<organism evidence="8 9">
    <name type="scientific">Pseudomonas tructae</name>
    <dbReference type="NCBI Taxonomy" id="2518644"/>
    <lineage>
        <taxon>Bacteria</taxon>
        <taxon>Pseudomonadati</taxon>
        <taxon>Pseudomonadota</taxon>
        <taxon>Gammaproteobacteria</taxon>
        <taxon>Pseudomonadales</taxon>
        <taxon>Pseudomonadaceae</taxon>
        <taxon>Pseudomonas</taxon>
    </lineage>
</organism>
<feature type="transmembrane region" description="Helical" evidence="7">
    <location>
        <begin position="446"/>
        <end position="463"/>
    </location>
</feature>
<evidence type="ECO:0000256" key="7">
    <source>
        <dbReference type="SAM" id="Phobius"/>
    </source>
</evidence>
<evidence type="ECO:0000313" key="8">
    <source>
        <dbReference type="EMBL" id="QBF24561.1"/>
    </source>
</evidence>